<organism evidence="3 4">
    <name type="scientific">Sorghum bicolor</name>
    <name type="common">Sorghum</name>
    <name type="synonym">Sorghum vulgare</name>
    <dbReference type="NCBI Taxonomy" id="4558"/>
    <lineage>
        <taxon>Eukaryota</taxon>
        <taxon>Viridiplantae</taxon>
        <taxon>Streptophyta</taxon>
        <taxon>Embryophyta</taxon>
        <taxon>Tracheophyta</taxon>
        <taxon>Spermatophyta</taxon>
        <taxon>Magnoliopsida</taxon>
        <taxon>Liliopsida</taxon>
        <taxon>Poales</taxon>
        <taxon>Poaceae</taxon>
        <taxon>PACMAD clade</taxon>
        <taxon>Panicoideae</taxon>
        <taxon>Andropogonodae</taxon>
        <taxon>Andropogoneae</taxon>
        <taxon>Sorghinae</taxon>
        <taxon>Sorghum</taxon>
    </lineage>
</organism>
<name>A0A1W0W655_SORBI</name>
<evidence type="ECO:0000256" key="2">
    <source>
        <dbReference type="SAM" id="Phobius"/>
    </source>
</evidence>
<sequence length="111" mass="11720">MYIRSSSSPVAAQPSGDPKLADFVTAVLMLSCFATAKVAPGAVSLLHPLNQHGRRRRSPPNGDGPPWSRGPPNNKPTMTSPSGGDQENPCRSGTVDSINLAVIALRRLCPF</sequence>
<dbReference type="ExpressionAtlas" id="A0A1W0W655">
    <property type="expression patterns" value="baseline"/>
</dbReference>
<feature type="region of interest" description="Disordered" evidence="1">
    <location>
        <begin position="48"/>
        <end position="93"/>
    </location>
</feature>
<evidence type="ECO:0000313" key="3">
    <source>
        <dbReference type="EMBL" id="OQU89833.1"/>
    </source>
</evidence>
<keyword evidence="4" id="KW-1185">Reference proteome</keyword>
<accession>A0A1W0W655</accession>
<reference evidence="3 4" key="1">
    <citation type="journal article" date="2009" name="Nature">
        <title>The Sorghum bicolor genome and the diversification of grasses.</title>
        <authorList>
            <person name="Paterson A.H."/>
            <person name="Bowers J.E."/>
            <person name="Bruggmann R."/>
            <person name="Dubchak I."/>
            <person name="Grimwood J."/>
            <person name="Gundlach H."/>
            <person name="Haberer G."/>
            <person name="Hellsten U."/>
            <person name="Mitros T."/>
            <person name="Poliakov A."/>
            <person name="Schmutz J."/>
            <person name="Spannagl M."/>
            <person name="Tang H."/>
            <person name="Wang X."/>
            <person name="Wicker T."/>
            <person name="Bharti A.K."/>
            <person name="Chapman J."/>
            <person name="Feltus F.A."/>
            <person name="Gowik U."/>
            <person name="Grigoriev I.V."/>
            <person name="Lyons E."/>
            <person name="Maher C.A."/>
            <person name="Martis M."/>
            <person name="Narechania A."/>
            <person name="Otillar R.P."/>
            <person name="Penning B.W."/>
            <person name="Salamov A.A."/>
            <person name="Wang Y."/>
            <person name="Zhang L."/>
            <person name="Carpita N.C."/>
            <person name="Freeling M."/>
            <person name="Gingle A.R."/>
            <person name="Hash C.T."/>
            <person name="Keller B."/>
            <person name="Klein P."/>
            <person name="Kresovich S."/>
            <person name="McCann M.C."/>
            <person name="Ming R."/>
            <person name="Peterson D.G."/>
            <person name="Mehboob-ur-Rahman"/>
            <person name="Ware D."/>
            <person name="Westhoff P."/>
            <person name="Mayer K.F."/>
            <person name="Messing J."/>
            <person name="Rokhsar D.S."/>
        </authorList>
    </citation>
    <scope>NUCLEOTIDE SEQUENCE [LARGE SCALE GENOMIC DNA]</scope>
    <source>
        <strain evidence="4">cv. BTx623</strain>
    </source>
</reference>
<dbReference type="Gramene" id="OQU89833">
    <property type="protein sequence ID" value="OQU89833"/>
    <property type="gene ID" value="SORBI_3002G278900"/>
</dbReference>
<dbReference type="EMBL" id="CM000761">
    <property type="protein sequence ID" value="OQU89833.1"/>
    <property type="molecule type" value="Genomic_DNA"/>
</dbReference>
<gene>
    <name evidence="3" type="ORF">SORBI_3002G278900</name>
</gene>
<feature type="transmembrane region" description="Helical" evidence="2">
    <location>
        <begin position="23"/>
        <end position="46"/>
    </location>
</feature>
<keyword evidence="2" id="KW-1133">Transmembrane helix</keyword>
<dbReference type="AlphaFoldDB" id="A0A1W0W655"/>
<evidence type="ECO:0000256" key="1">
    <source>
        <dbReference type="SAM" id="MobiDB-lite"/>
    </source>
</evidence>
<reference evidence="4" key="2">
    <citation type="journal article" date="2018" name="Plant J.">
        <title>The Sorghum bicolor reference genome: improved assembly, gene annotations, a transcriptome atlas, and signatures of genome organization.</title>
        <authorList>
            <person name="McCormick R.F."/>
            <person name="Truong S.K."/>
            <person name="Sreedasyam A."/>
            <person name="Jenkins J."/>
            <person name="Shu S."/>
            <person name="Sims D."/>
            <person name="Kennedy M."/>
            <person name="Amirebrahimi M."/>
            <person name="Weers B.D."/>
            <person name="McKinley B."/>
            <person name="Mattison A."/>
            <person name="Morishige D.T."/>
            <person name="Grimwood J."/>
            <person name="Schmutz J."/>
            <person name="Mullet J.E."/>
        </authorList>
    </citation>
    <scope>NUCLEOTIDE SEQUENCE [LARGE SCALE GENOMIC DNA]</scope>
    <source>
        <strain evidence="4">cv. BTx623</strain>
    </source>
</reference>
<keyword evidence="2" id="KW-0472">Membrane</keyword>
<keyword evidence="2" id="KW-0812">Transmembrane</keyword>
<evidence type="ECO:0000313" key="4">
    <source>
        <dbReference type="Proteomes" id="UP000000768"/>
    </source>
</evidence>
<dbReference type="InParanoid" id="A0A1W0W655"/>
<feature type="compositionally biased region" description="Polar residues" evidence="1">
    <location>
        <begin position="75"/>
        <end position="93"/>
    </location>
</feature>
<dbReference type="Proteomes" id="UP000000768">
    <property type="component" value="Chromosome 2"/>
</dbReference>
<protein>
    <submittedName>
        <fullName evidence="3">Uncharacterized protein</fullName>
    </submittedName>
</protein>
<proteinExistence type="predicted"/>